<dbReference type="EMBL" id="GG692419">
    <property type="protein sequence ID" value="EER45584.1"/>
    <property type="molecule type" value="Genomic_DNA"/>
</dbReference>
<evidence type="ECO:0000313" key="3">
    <source>
        <dbReference type="Proteomes" id="UP000002624"/>
    </source>
</evidence>
<evidence type="ECO:0000313" key="2">
    <source>
        <dbReference type="EMBL" id="EER45584.1"/>
    </source>
</evidence>
<organism evidence="2 3">
    <name type="scientific">Ajellomyces capsulatus (strain H143)</name>
    <name type="common">Darling's disease fungus</name>
    <name type="synonym">Histoplasma capsulatum</name>
    <dbReference type="NCBI Taxonomy" id="544712"/>
    <lineage>
        <taxon>Eukaryota</taxon>
        <taxon>Fungi</taxon>
        <taxon>Dikarya</taxon>
        <taxon>Ascomycota</taxon>
        <taxon>Pezizomycotina</taxon>
        <taxon>Eurotiomycetes</taxon>
        <taxon>Eurotiomycetidae</taxon>
        <taxon>Onygenales</taxon>
        <taxon>Ajellomycetaceae</taxon>
        <taxon>Histoplasma</taxon>
    </lineage>
</organism>
<feature type="region of interest" description="Disordered" evidence="1">
    <location>
        <begin position="1"/>
        <end position="37"/>
    </location>
</feature>
<dbReference type="Proteomes" id="UP000002624">
    <property type="component" value="Unassembled WGS sequence"/>
</dbReference>
<protein>
    <submittedName>
        <fullName evidence="2">Uncharacterized protein</fullName>
    </submittedName>
</protein>
<proteinExistence type="predicted"/>
<dbReference type="AlphaFoldDB" id="C6H381"/>
<reference evidence="3" key="1">
    <citation type="submission" date="2009-05" db="EMBL/GenBank/DDBJ databases">
        <title>The genome sequence of Ajellomyces capsulatus strain H143.</title>
        <authorList>
            <person name="Champion M."/>
            <person name="Cuomo C.A."/>
            <person name="Ma L.-J."/>
            <person name="Henn M.R."/>
            <person name="Sil A."/>
            <person name="Goldman B."/>
            <person name="Young S.K."/>
            <person name="Kodira C.D."/>
            <person name="Zeng Q."/>
            <person name="Koehrsen M."/>
            <person name="Alvarado L."/>
            <person name="Berlin A.M."/>
            <person name="Borenstein D."/>
            <person name="Chen Z."/>
            <person name="Engels R."/>
            <person name="Freedman E."/>
            <person name="Gellesch M."/>
            <person name="Goldberg J."/>
            <person name="Griggs A."/>
            <person name="Gujja S."/>
            <person name="Heiman D.I."/>
            <person name="Hepburn T.A."/>
            <person name="Howarth C."/>
            <person name="Jen D."/>
            <person name="Larson L."/>
            <person name="Lewis B."/>
            <person name="Mehta T."/>
            <person name="Park D."/>
            <person name="Pearson M."/>
            <person name="Roberts A."/>
            <person name="Saif S."/>
            <person name="Shea T.D."/>
            <person name="Shenoy N."/>
            <person name="Sisk P."/>
            <person name="Stolte C."/>
            <person name="Sykes S."/>
            <person name="Walk T."/>
            <person name="White J."/>
            <person name="Yandava C."/>
            <person name="Klein B."/>
            <person name="McEwen J.G."/>
            <person name="Puccia R."/>
            <person name="Goldman G.H."/>
            <person name="Felipe M.S."/>
            <person name="Nino-Vega G."/>
            <person name="San-Blas G."/>
            <person name="Taylor J.W."/>
            <person name="Mendoza L."/>
            <person name="Galagan J.E."/>
            <person name="Nusbaum C."/>
            <person name="Birren B.W."/>
        </authorList>
    </citation>
    <scope>NUCLEOTIDE SEQUENCE [LARGE SCALE GENOMIC DNA]</scope>
    <source>
        <strain evidence="3">H143</strain>
    </source>
</reference>
<dbReference type="HOGENOM" id="CLU_1980986_0_0_1"/>
<gene>
    <name evidence="2" type="ORF">HCDG_01163</name>
</gene>
<dbReference type="VEuPathDB" id="FungiDB:HCDG_01163"/>
<feature type="compositionally biased region" description="Polar residues" evidence="1">
    <location>
        <begin position="8"/>
        <end position="21"/>
    </location>
</feature>
<evidence type="ECO:0000256" key="1">
    <source>
        <dbReference type="SAM" id="MobiDB-lite"/>
    </source>
</evidence>
<sequence length="126" mass="13980">MAEGPGANFTQHSNSLKQTLGTRPEDHAILPRSRPTIPFESQPLRSFSFILPPSSSPSSLSPQLPLLGIQSFGVFISGYWLRLHHFSYVALQRVLVDVVLRRVPLPLTRPPSLALSWALEVPTPFL</sequence>
<accession>C6H381</accession>
<name>C6H381_AJECH</name>